<evidence type="ECO:0000313" key="3">
    <source>
        <dbReference type="Proteomes" id="UP001153269"/>
    </source>
</evidence>
<gene>
    <name evidence="2" type="ORF">PLEPLA_LOCUS46536</name>
</gene>
<proteinExistence type="predicted"/>
<accession>A0A9N7VZZ4</accession>
<organism evidence="2 3">
    <name type="scientific">Pleuronectes platessa</name>
    <name type="common">European plaice</name>
    <dbReference type="NCBI Taxonomy" id="8262"/>
    <lineage>
        <taxon>Eukaryota</taxon>
        <taxon>Metazoa</taxon>
        <taxon>Chordata</taxon>
        <taxon>Craniata</taxon>
        <taxon>Vertebrata</taxon>
        <taxon>Euteleostomi</taxon>
        <taxon>Actinopterygii</taxon>
        <taxon>Neopterygii</taxon>
        <taxon>Teleostei</taxon>
        <taxon>Neoteleostei</taxon>
        <taxon>Acanthomorphata</taxon>
        <taxon>Carangaria</taxon>
        <taxon>Pleuronectiformes</taxon>
        <taxon>Pleuronectoidei</taxon>
        <taxon>Pleuronectidae</taxon>
        <taxon>Pleuronectes</taxon>
    </lineage>
</organism>
<protein>
    <submittedName>
        <fullName evidence="2">Uncharacterized protein</fullName>
    </submittedName>
</protein>
<feature type="region of interest" description="Disordered" evidence="1">
    <location>
        <begin position="32"/>
        <end position="51"/>
    </location>
</feature>
<keyword evidence="3" id="KW-1185">Reference proteome</keyword>
<evidence type="ECO:0000256" key="1">
    <source>
        <dbReference type="SAM" id="MobiDB-lite"/>
    </source>
</evidence>
<feature type="compositionally biased region" description="Pro residues" evidence="1">
    <location>
        <begin position="39"/>
        <end position="49"/>
    </location>
</feature>
<comment type="caution">
    <text evidence="2">The sequence shown here is derived from an EMBL/GenBank/DDBJ whole genome shotgun (WGS) entry which is preliminary data.</text>
</comment>
<feature type="region of interest" description="Disordered" evidence="1">
    <location>
        <begin position="1"/>
        <end position="26"/>
    </location>
</feature>
<feature type="compositionally biased region" description="Basic and acidic residues" evidence="1">
    <location>
        <begin position="1"/>
        <end position="16"/>
    </location>
</feature>
<dbReference type="Proteomes" id="UP001153269">
    <property type="component" value="Unassembled WGS sequence"/>
</dbReference>
<evidence type="ECO:0000313" key="2">
    <source>
        <dbReference type="EMBL" id="CAB1458705.1"/>
    </source>
</evidence>
<name>A0A9N7VZZ4_PLEPL</name>
<sequence length="107" mass="11676">MSSNQEGDKKTEEVTTRKQSVTPCRRSGNALILTTGPVAPSPPPPPPPLLSSLLSRRHEDISSCMWRTCLVEACGAGGFQRVSFLDCPVRQVTLLTGREVLFKFFTG</sequence>
<reference evidence="2" key="1">
    <citation type="submission" date="2020-03" db="EMBL/GenBank/DDBJ databases">
        <authorList>
            <person name="Weist P."/>
        </authorList>
    </citation>
    <scope>NUCLEOTIDE SEQUENCE</scope>
</reference>
<dbReference type="EMBL" id="CADEAL010004400">
    <property type="protein sequence ID" value="CAB1458705.1"/>
    <property type="molecule type" value="Genomic_DNA"/>
</dbReference>
<dbReference type="AlphaFoldDB" id="A0A9N7VZZ4"/>